<dbReference type="Gene3D" id="1.10.340.30">
    <property type="entry name" value="Hypothetical protein, domain 2"/>
    <property type="match status" value="1"/>
</dbReference>
<keyword evidence="13" id="KW-0234">DNA repair</keyword>
<evidence type="ECO:0000256" key="8">
    <source>
        <dbReference type="ARBA" id="ARBA00022833"/>
    </source>
</evidence>
<evidence type="ECO:0000256" key="4">
    <source>
        <dbReference type="ARBA" id="ARBA00022603"/>
    </source>
</evidence>
<dbReference type="PROSITE" id="PS00041">
    <property type="entry name" value="HTH_ARAC_FAMILY_1"/>
    <property type="match status" value="1"/>
</dbReference>
<dbReference type="InterPro" id="IPR018060">
    <property type="entry name" value="HTH_AraC"/>
</dbReference>
<dbReference type="SMART" id="SM01009">
    <property type="entry name" value="AlkA_N"/>
    <property type="match status" value="1"/>
</dbReference>
<sequence>MTLDHDACYRAFATHDARFDGRFFVGVRSTGIYCRPVCTVRSPRKENCRFYPSAAAAEAAGFRPCLRCRPELAPGFAAVDASARIVQAAIGMIDDGFLESRGIEDLAGRIGVTSRHLRRVFEAELGVAPVEYAQTQRLLLAKRLLTDTALPVTDVAFASGFASVRRLNALFRARYRMPPSRLRERRAEAVPGTLSFALAFRPPYAWEAMLQYLSARAIGGVEACEGRRFRRTLAILRRGETHAGWIEAWPARRKACFELRVSASLARVVPQVLARVRHALDLGADPAAIAGALGPLAETEPGLRIPGAFDGFELAVRAVVGQQISVAAATTLLGRIARRFGAALDGAPTGLDRTFPEPGVVAALAPAELGALGLTPARAKSIVALATEVTRGLDLSPAALPPVTLERLAAVPGVGPWTVQYVALRALGLPDAFPHTDLGVMKALSETQPARVLARAEAWRPWRGYAAMHLWRRLARTSP</sequence>
<dbReference type="GO" id="GO:0005737">
    <property type="term" value="C:cytoplasm"/>
    <property type="evidence" value="ECO:0007669"/>
    <property type="project" value="TreeGrafter"/>
</dbReference>
<dbReference type="GO" id="GO:0043565">
    <property type="term" value="F:sequence-specific DNA binding"/>
    <property type="evidence" value="ECO:0007669"/>
    <property type="project" value="InterPro"/>
</dbReference>
<dbReference type="SUPFAM" id="SSF46689">
    <property type="entry name" value="Homeodomain-like"/>
    <property type="match status" value="2"/>
</dbReference>
<comment type="cofactor">
    <cofactor evidence="2">
        <name>Zn(2+)</name>
        <dbReference type="ChEBI" id="CHEBI:29105"/>
    </cofactor>
</comment>
<dbReference type="GO" id="GO:0032259">
    <property type="term" value="P:methylation"/>
    <property type="evidence" value="ECO:0007669"/>
    <property type="project" value="UniProtKB-KW"/>
</dbReference>
<evidence type="ECO:0000256" key="6">
    <source>
        <dbReference type="ARBA" id="ARBA00022723"/>
    </source>
</evidence>
<proteinExistence type="predicted"/>
<evidence type="ECO:0000256" key="11">
    <source>
        <dbReference type="ARBA" id="ARBA00023159"/>
    </source>
</evidence>
<dbReference type="GO" id="GO:0008725">
    <property type="term" value="F:DNA-3-methyladenine glycosylase activity"/>
    <property type="evidence" value="ECO:0007669"/>
    <property type="project" value="TreeGrafter"/>
</dbReference>
<dbReference type="GO" id="GO:0006307">
    <property type="term" value="P:DNA alkylation repair"/>
    <property type="evidence" value="ECO:0007669"/>
    <property type="project" value="TreeGrafter"/>
</dbReference>
<comment type="catalytic activity">
    <reaction evidence="1">
        <text>Hydrolysis of alkylated DNA, releasing 3-methyladenine, 3-methylguanine, 7-methylguanine and 7-methyladenine.</text>
        <dbReference type="EC" id="3.2.2.21"/>
    </reaction>
</comment>
<keyword evidence="6" id="KW-0479">Metal-binding</keyword>
<dbReference type="EC" id="3.2.2.21" evidence="3"/>
<evidence type="ECO:0000259" key="14">
    <source>
        <dbReference type="PROSITE" id="PS01124"/>
    </source>
</evidence>
<dbReference type="SMART" id="SM00342">
    <property type="entry name" value="HTH_ARAC"/>
    <property type="match status" value="1"/>
</dbReference>
<dbReference type="GO" id="GO:0043916">
    <property type="term" value="F:DNA-7-methylguanine glycosylase activity"/>
    <property type="evidence" value="ECO:0007669"/>
    <property type="project" value="TreeGrafter"/>
</dbReference>
<dbReference type="InterPro" id="IPR023170">
    <property type="entry name" value="HhH_base_excis_C"/>
</dbReference>
<dbReference type="Gene3D" id="1.10.1670.10">
    <property type="entry name" value="Helix-hairpin-Helix base-excision DNA repair enzymes (C-terminal)"/>
    <property type="match status" value="1"/>
</dbReference>
<dbReference type="PANTHER" id="PTHR43003">
    <property type="entry name" value="DNA-3-METHYLADENINE GLYCOSYLASE"/>
    <property type="match status" value="1"/>
</dbReference>
<dbReference type="PROSITE" id="PS01124">
    <property type="entry name" value="HTH_ARAC_FAMILY_2"/>
    <property type="match status" value="1"/>
</dbReference>
<dbReference type="SUPFAM" id="SSF57884">
    <property type="entry name" value="Ada DNA repair protein, N-terminal domain (N-Ada 10)"/>
    <property type="match status" value="1"/>
</dbReference>
<dbReference type="Pfam" id="PF00730">
    <property type="entry name" value="HhH-GPD"/>
    <property type="match status" value="1"/>
</dbReference>
<dbReference type="GO" id="GO:0003700">
    <property type="term" value="F:DNA-binding transcription factor activity"/>
    <property type="evidence" value="ECO:0007669"/>
    <property type="project" value="InterPro"/>
</dbReference>
<dbReference type="GO" id="GO:0032993">
    <property type="term" value="C:protein-DNA complex"/>
    <property type="evidence" value="ECO:0007669"/>
    <property type="project" value="TreeGrafter"/>
</dbReference>
<keyword evidence="4" id="KW-0489">Methyltransferase</keyword>
<dbReference type="InterPro" id="IPR010316">
    <property type="entry name" value="AlkA_N"/>
</dbReference>
<dbReference type="InterPro" id="IPR003265">
    <property type="entry name" value="HhH-GPD_domain"/>
</dbReference>
<dbReference type="InterPro" id="IPR051912">
    <property type="entry name" value="Alkylbase_DNA_Glycosylase/TA"/>
</dbReference>
<dbReference type="PANTHER" id="PTHR43003:SF13">
    <property type="entry name" value="DNA-3-METHYLADENINE GLYCOSYLASE 2"/>
    <property type="match status" value="1"/>
</dbReference>
<dbReference type="GO" id="GO:0008270">
    <property type="term" value="F:zinc ion binding"/>
    <property type="evidence" value="ECO:0007669"/>
    <property type="project" value="InterPro"/>
</dbReference>
<keyword evidence="5" id="KW-0808">Transferase</keyword>
<evidence type="ECO:0000256" key="2">
    <source>
        <dbReference type="ARBA" id="ARBA00001947"/>
    </source>
</evidence>
<dbReference type="InterPro" id="IPR037046">
    <property type="entry name" value="AlkA_N_sf"/>
</dbReference>
<evidence type="ECO:0000256" key="3">
    <source>
        <dbReference type="ARBA" id="ARBA00012000"/>
    </source>
</evidence>
<evidence type="ECO:0000256" key="10">
    <source>
        <dbReference type="ARBA" id="ARBA00023125"/>
    </source>
</evidence>
<evidence type="ECO:0000256" key="9">
    <source>
        <dbReference type="ARBA" id="ARBA00023015"/>
    </source>
</evidence>
<organism evidence="15">
    <name type="scientific">uncultured bacterium fosmid pJB190D12_contig I</name>
    <dbReference type="NCBI Taxonomy" id="1478059"/>
    <lineage>
        <taxon>Bacteria</taxon>
        <taxon>environmental samples</taxon>
    </lineage>
</organism>
<evidence type="ECO:0000256" key="12">
    <source>
        <dbReference type="ARBA" id="ARBA00023163"/>
    </source>
</evidence>
<accession>A0A0H3U8G8</accession>
<feature type="domain" description="HTH araC/xylS-type" evidence="14">
    <location>
        <begin position="87"/>
        <end position="185"/>
    </location>
</feature>
<dbReference type="CDD" id="cd00056">
    <property type="entry name" value="ENDO3c"/>
    <property type="match status" value="1"/>
</dbReference>
<dbReference type="Gene3D" id="3.40.10.10">
    <property type="entry name" value="DNA Methylphosphotriester Repair Domain"/>
    <property type="match status" value="1"/>
</dbReference>
<keyword evidence="8" id="KW-0862">Zinc</keyword>
<dbReference type="InterPro" id="IPR009057">
    <property type="entry name" value="Homeodomain-like_sf"/>
</dbReference>
<dbReference type="Pfam" id="PF06029">
    <property type="entry name" value="AlkA_N"/>
    <property type="match status" value="1"/>
</dbReference>
<keyword evidence="10" id="KW-0238">DNA-binding</keyword>
<dbReference type="EMBL" id="KF540253">
    <property type="protein sequence ID" value="AIF26929.1"/>
    <property type="molecule type" value="Genomic_DNA"/>
</dbReference>
<dbReference type="InterPro" id="IPR004026">
    <property type="entry name" value="Ada_DNA_repair_Zn-bd"/>
</dbReference>
<name>A0A0H3U8G8_9BACT</name>
<dbReference type="GO" id="GO:0032131">
    <property type="term" value="F:alkylated DNA binding"/>
    <property type="evidence" value="ECO:0007669"/>
    <property type="project" value="TreeGrafter"/>
</dbReference>
<dbReference type="SUPFAM" id="SSF55945">
    <property type="entry name" value="TATA-box binding protein-like"/>
    <property type="match status" value="1"/>
</dbReference>
<keyword evidence="11" id="KW-0010">Activator</keyword>
<dbReference type="InterPro" id="IPR035451">
    <property type="entry name" value="Ada-like_dom_sf"/>
</dbReference>
<dbReference type="FunFam" id="3.40.10.10:FF:000001">
    <property type="entry name" value="DNA-3-methyladenine glycosylase 2"/>
    <property type="match status" value="1"/>
</dbReference>
<evidence type="ECO:0000256" key="13">
    <source>
        <dbReference type="ARBA" id="ARBA00023204"/>
    </source>
</evidence>
<dbReference type="GO" id="GO:0006285">
    <property type="term" value="P:base-excision repair, AP site formation"/>
    <property type="evidence" value="ECO:0007669"/>
    <property type="project" value="TreeGrafter"/>
</dbReference>
<dbReference type="Pfam" id="PF02805">
    <property type="entry name" value="Ada_Zn_binding"/>
    <property type="match status" value="1"/>
</dbReference>
<dbReference type="SUPFAM" id="SSF48150">
    <property type="entry name" value="DNA-glycosylase"/>
    <property type="match status" value="1"/>
</dbReference>
<evidence type="ECO:0000313" key="15">
    <source>
        <dbReference type="EMBL" id="AIF26929.1"/>
    </source>
</evidence>
<dbReference type="InterPro" id="IPR018062">
    <property type="entry name" value="HTH_AraC-typ_CS"/>
</dbReference>
<keyword evidence="12" id="KW-0804">Transcription</keyword>
<dbReference type="SMART" id="SM00478">
    <property type="entry name" value="ENDO3c"/>
    <property type="match status" value="1"/>
</dbReference>
<dbReference type="InterPro" id="IPR011257">
    <property type="entry name" value="DNA_glycosylase"/>
</dbReference>
<protein>
    <recommendedName>
        <fullName evidence="3">DNA-3-methyladenine glycosylase II</fullName>
        <ecNumber evidence="3">3.2.2.21</ecNumber>
    </recommendedName>
</protein>
<evidence type="ECO:0000256" key="1">
    <source>
        <dbReference type="ARBA" id="ARBA00000086"/>
    </source>
</evidence>
<keyword evidence="7" id="KW-0227">DNA damage</keyword>
<dbReference type="Gene3D" id="1.10.10.60">
    <property type="entry name" value="Homeodomain-like"/>
    <property type="match status" value="1"/>
</dbReference>
<keyword evidence="9" id="KW-0805">Transcription regulation</keyword>
<dbReference type="Pfam" id="PF12833">
    <property type="entry name" value="HTH_18"/>
    <property type="match status" value="1"/>
</dbReference>
<reference evidence="15" key="1">
    <citation type="submission" date="2013-08" db="EMBL/GenBank/DDBJ databases">
        <title>Comparison of modified E. coli strains.</title>
        <authorList>
            <person name="Juergensen J."/>
            <person name="Bonge A."/>
            <person name="Streit W.R."/>
        </authorList>
    </citation>
    <scope>NUCLEOTIDE SEQUENCE</scope>
</reference>
<evidence type="ECO:0000256" key="5">
    <source>
        <dbReference type="ARBA" id="ARBA00022679"/>
    </source>
</evidence>
<dbReference type="AlphaFoldDB" id="A0A0H3U8G8"/>
<dbReference type="GO" id="GO:0008168">
    <property type="term" value="F:methyltransferase activity"/>
    <property type="evidence" value="ECO:0007669"/>
    <property type="project" value="UniProtKB-KW"/>
</dbReference>
<dbReference type="Gene3D" id="3.30.310.20">
    <property type="entry name" value="DNA-3-methyladenine glycosylase AlkA, N-terminal domain"/>
    <property type="match status" value="1"/>
</dbReference>
<evidence type="ECO:0000256" key="7">
    <source>
        <dbReference type="ARBA" id="ARBA00022763"/>
    </source>
</evidence>